<keyword evidence="1" id="KW-0732">Signal</keyword>
<dbReference type="OrthoDB" id="9809144at2"/>
<dbReference type="GO" id="GO:0016787">
    <property type="term" value="F:hydrolase activity"/>
    <property type="evidence" value="ECO:0007669"/>
    <property type="project" value="UniProtKB-KW"/>
</dbReference>
<dbReference type="AlphaFoldDB" id="A0A1H3LVF6"/>
<evidence type="ECO:0000256" key="1">
    <source>
        <dbReference type="SAM" id="SignalP"/>
    </source>
</evidence>
<dbReference type="Gene3D" id="2.70.70.10">
    <property type="entry name" value="Glucose Permease (Domain IIA)"/>
    <property type="match status" value="1"/>
</dbReference>
<sequence>MNWRAALLAACLAVPTGLWAQDVSPAEAAASALEDLSAARDLLEAAKGGRERVAALSETVRAYEAGLSAVRAGLRRATIRERELSLKLAGQEEEIAALLTVLQARGRAGSPSLFLHPEGALGTARAGMIVSQMTPALNAQADALRETLVEVSTLRQLQAGAERSLQDGLTGVQDARTALSQAIADRTDLPRKFTEDAVKTALLIATTETLEAFAAGLGEISGGPLETAANVDVFDQKGALPLPVAGRVLRRAGEADAAGIKRPGVLLATRPRALVSAPVAATIRYQGPLLDFGNVMILEPKSGLLMVFAGLDVVYGRTGEVIAEGAPLGLMGGKDAAIGEILTQVGDGTGSDLSQSLYLEVREDNEPVNPESWFRTQRED</sequence>
<keyword evidence="4" id="KW-1185">Reference proteome</keyword>
<dbReference type="STRING" id="576131.SAMN05444486_103191"/>
<feature type="domain" description="M23ase beta-sheet core" evidence="2">
    <location>
        <begin position="263"/>
        <end position="370"/>
    </location>
</feature>
<evidence type="ECO:0000313" key="4">
    <source>
        <dbReference type="Proteomes" id="UP000199026"/>
    </source>
</evidence>
<gene>
    <name evidence="3" type="ORF">SAMN05444486_103191</name>
</gene>
<evidence type="ECO:0000313" key="3">
    <source>
        <dbReference type="EMBL" id="SDY68336.1"/>
    </source>
</evidence>
<reference evidence="3 4" key="1">
    <citation type="submission" date="2016-10" db="EMBL/GenBank/DDBJ databases">
        <authorList>
            <person name="de Groot N.N."/>
        </authorList>
    </citation>
    <scope>NUCLEOTIDE SEQUENCE [LARGE SCALE GENOMIC DNA]</scope>
    <source>
        <strain evidence="3 4">DSM 24677</strain>
    </source>
</reference>
<feature type="signal peptide" evidence="1">
    <location>
        <begin position="1"/>
        <end position="20"/>
    </location>
</feature>
<proteinExistence type="predicted"/>
<dbReference type="RefSeq" id="WP_089892187.1">
    <property type="nucleotide sequence ID" value="NZ_CALJFH010000013.1"/>
</dbReference>
<feature type="chain" id="PRO_5011656242" evidence="1">
    <location>
        <begin position="21"/>
        <end position="380"/>
    </location>
</feature>
<accession>A0A1H3LVF6</accession>
<dbReference type="InterPro" id="IPR016047">
    <property type="entry name" value="M23ase_b-sheet_dom"/>
</dbReference>
<organism evidence="3 4">
    <name type="scientific">Lentibacter algarum</name>
    <dbReference type="NCBI Taxonomy" id="576131"/>
    <lineage>
        <taxon>Bacteria</taxon>
        <taxon>Pseudomonadati</taxon>
        <taxon>Pseudomonadota</taxon>
        <taxon>Alphaproteobacteria</taxon>
        <taxon>Rhodobacterales</taxon>
        <taxon>Roseobacteraceae</taxon>
        <taxon>Lentibacter</taxon>
    </lineage>
</organism>
<dbReference type="SUPFAM" id="SSF51261">
    <property type="entry name" value="Duplicated hybrid motif"/>
    <property type="match status" value="1"/>
</dbReference>
<dbReference type="Pfam" id="PF01551">
    <property type="entry name" value="Peptidase_M23"/>
    <property type="match status" value="1"/>
</dbReference>
<dbReference type="EMBL" id="FNPR01000003">
    <property type="protein sequence ID" value="SDY68336.1"/>
    <property type="molecule type" value="Genomic_DNA"/>
</dbReference>
<keyword evidence="3" id="KW-0378">Hydrolase</keyword>
<dbReference type="Proteomes" id="UP000199026">
    <property type="component" value="Unassembled WGS sequence"/>
</dbReference>
<protein>
    <submittedName>
        <fullName evidence="3">Septal ring factor EnvC, activator of murein hydrolases AmiA and AmiB</fullName>
    </submittedName>
</protein>
<name>A0A1H3LVF6_9RHOB</name>
<dbReference type="GeneID" id="78125144"/>
<evidence type="ECO:0000259" key="2">
    <source>
        <dbReference type="Pfam" id="PF01551"/>
    </source>
</evidence>
<dbReference type="InterPro" id="IPR011055">
    <property type="entry name" value="Dup_hybrid_motif"/>
</dbReference>